<keyword evidence="1" id="KW-1133">Transmembrane helix</keyword>
<feature type="transmembrane region" description="Helical" evidence="1">
    <location>
        <begin position="12"/>
        <end position="35"/>
    </location>
</feature>
<dbReference type="STRING" id="1123037.GCA_000425305_00272"/>
<protein>
    <submittedName>
        <fullName evidence="2">DUF2975 domain-containing protein</fullName>
    </submittedName>
</protein>
<keyword evidence="1" id="KW-0812">Transmembrane</keyword>
<dbReference type="RefSeq" id="WP_084142236.1">
    <property type="nucleotide sequence ID" value="NZ_VOSB01000010.1"/>
</dbReference>
<keyword evidence="1" id="KW-0472">Membrane</keyword>
<keyword evidence="3" id="KW-1185">Reference proteome</keyword>
<sequence length="169" mass="19377">MKKLLILKSLVDFIWIVTCIPVIPVLLFIAVYMFIDPSILEIPLEINNSKIEDLGLSLKISTLVLFVIVFIGIYCFYVFRKTLRYFQKHNPFSDFIINSYNTIGNLLVFSGITASVLFFVIKLVFESRIEVSLGLSPYIFIVCLGLFFMVLSEVFKVAKIAKEENQLTI</sequence>
<dbReference type="InterPro" id="IPR021354">
    <property type="entry name" value="DUF2975"/>
</dbReference>
<organism evidence="2 3">
    <name type="scientific">Psychroserpens burtonensis</name>
    <dbReference type="NCBI Taxonomy" id="49278"/>
    <lineage>
        <taxon>Bacteria</taxon>
        <taxon>Pseudomonadati</taxon>
        <taxon>Bacteroidota</taxon>
        <taxon>Flavobacteriia</taxon>
        <taxon>Flavobacteriales</taxon>
        <taxon>Flavobacteriaceae</taxon>
        <taxon>Psychroserpens</taxon>
    </lineage>
</organism>
<comment type="caution">
    <text evidence="2">The sequence shown here is derived from an EMBL/GenBank/DDBJ whole genome shotgun (WGS) entry which is preliminary data.</text>
</comment>
<evidence type="ECO:0000313" key="2">
    <source>
        <dbReference type="EMBL" id="TXE17817.1"/>
    </source>
</evidence>
<evidence type="ECO:0000313" key="3">
    <source>
        <dbReference type="Proteomes" id="UP000321938"/>
    </source>
</evidence>
<feature type="transmembrane region" description="Helical" evidence="1">
    <location>
        <begin position="137"/>
        <end position="155"/>
    </location>
</feature>
<feature type="transmembrane region" description="Helical" evidence="1">
    <location>
        <begin position="55"/>
        <end position="79"/>
    </location>
</feature>
<evidence type="ECO:0000256" key="1">
    <source>
        <dbReference type="SAM" id="Phobius"/>
    </source>
</evidence>
<name>A0A5C7B7V3_9FLAO</name>
<dbReference type="Pfam" id="PF11188">
    <property type="entry name" value="DUF2975"/>
    <property type="match status" value="1"/>
</dbReference>
<accession>A0A5C7B7V3</accession>
<gene>
    <name evidence="2" type="ORF">ES692_07925</name>
</gene>
<proteinExistence type="predicted"/>
<reference evidence="2 3" key="1">
    <citation type="submission" date="2019-08" db="EMBL/GenBank/DDBJ databases">
        <title>Genome of Psychroserpens burtonensis ACAM 167.</title>
        <authorList>
            <person name="Bowman J.P."/>
        </authorList>
    </citation>
    <scope>NUCLEOTIDE SEQUENCE [LARGE SCALE GENOMIC DNA]</scope>
    <source>
        <strain evidence="2 3">ACAM 167</strain>
    </source>
</reference>
<dbReference type="Proteomes" id="UP000321938">
    <property type="component" value="Unassembled WGS sequence"/>
</dbReference>
<feature type="transmembrane region" description="Helical" evidence="1">
    <location>
        <begin position="100"/>
        <end position="125"/>
    </location>
</feature>
<dbReference type="AlphaFoldDB" id="A0A5C7B7V3"/>
<dbReference type="OrthoDB" id="1448668at2"/>
<dbReference type="EMBL" id="VOSB01000010">
    <property type="protein sequence ID" value="TXE17817.1"/>
    <property type="molecule type" value="Genomic_DNA"/>
</dbReference>